<evidence type="ECO:0000313" key="2">
    <source>
        <dbReference type="Proteomes" id="UP000295680"/>
    </source>
</evidence>
<evidence type="ECO:0000313" key="1">
    <source>
        <dbReference type="EMBL" id="TCO64461.1"/>
    </source>
</evidence>
<organism evidence="1 2">
    <name type="scientific">Actinocrispum wychmicini</name>
    <dbReference type="NCBI Taxonomy" id="1213861"/>
    <lineage>
        <taxon>Bacteria</taxon>
        <taxon>Bacillati</taxon>
        <taxon>Actinomycetota</taxon>
        <taxon>Actinomycetes</taxon>
        <taxon>Pseudonocardiales</taxon>
        <taxon>Pseudonocardiaceae</taxon>
        <taxon>Actinocrispum</taxon>
    </lineage>
</organism>
<comment type="caution">
    <text evidence="1">The sequence shown here is derived from an EMBL/GenBank/DDBJ whole genome shotgun (WGS) entry which is preliminary data.</text>
</comment>
<dbReference type="Proteomes" id="UP000295680">
    <property type="component" value="Unassembled WGS sequence"/>
</dbReference>
<dbReference type="EMBL" id="SLWS01000001">
    <property type="protein sequence ID" value="TCO64461.1"/>
    <property type="molecule type" value="Genomic_DNA"/>
</dbReference>
<accession>A0A4R2JVH3</accession>
<dbReference type="AlphaFoldDB" id="A0A4R2JVH3"/>
<keyword evidence="2" id="KW-1185">Reference proteome</keyword>
<sequence>MPTALITGISGQDGAYRRTSSVNFWRIAGVGR</sequence>
<reference evidence="1 2" key="1">
    <citation type="submission" date="2019-03" db="EMBL/GenBank/DDBJ databases">
        <title>Genomic Encyclopedia of Type Strains, Phase IV (KMG-IV): sequencing the most valuable type-strain genomes for metagenomic binning, comparative biology and taxonomic classification.</title>
        <authorList>
            <person name="Goeker M."/>
        </authorList>
    </citation>
    <scope>NUCLEOTIDE SEQUENCE [LARGE SCALE GENOMIC DNA]</scope>
    <source>
        <strain evidence="1 2">DSM 45934</strain>
    </source>
</reference>
<name>A0A4R2JVH3_9PSEU</name>
<gene>
    <name evidence="1" type="ORF">EV192_101237</name>
</gene>
<protein>
    <submittedName>
        <fullName evidence="1">Uncharacterized protein</fullName>
    </submittedName>
</protein>
<proteinExistence type="predicted"/>